<feature type="compositionally biased region" description="Low complexity" evidence="17">
    <location>
        <begin position="185"/>
        <end position="196"/>
    </location>
</feature>
<dbReference type="PANTHER" id="PTHR16154">
    <property type="entry name" value="NEURABIN"/>
    <property type="match status" value="1"/>
</dbReference>
<dbReference type="GO" id="GO:0014069">
    <property type="term" value="C:postsynaptic density"/>
    <property type="evidence" value="ECO:0007669"/>
    <property type="project" value="TreeGrafter"/>
</dbReference>
<feature type="compositionally biased region" description="Polar residues" evidence="17">
    <location>
        <begin position="1019"/>
        <end position="1045"/>
    </location>
</feature>
<evidence type="ECO:0000256" key="14">
    <source>
        <dbReference type="ARBA" id="ARBA00077125"/>
    </source>
</evidence>
<dbReference type="SMART" id="SM00228">
    <property type="entry name" value="PDZ"/>
    <property type="match status" value="1"/>
</dbReference>
<dbReference type="GO" id="GO:0051015">
    <property type="term" value="F:actin filament binding"/>
    <property type="evidence" value="ECO:0007669"/>
    <property type="project" value="TreeGrafter"/>
</dbReference>
<feature type="compositionally biased region" description="Acidic residues" evidence="17">
    <location>
        <begin position="674"/>
        <end position="687"/>
    </location>
</feature>
<dbReference type="SUPFAM" id="SSF47769">
    <property type="entry name" value="SAM/Pointed domain"/>
    <property type="match status" value="1"/>
</dbReference>
<dbReference type="SMART" id="SM00454">
    <property type="entry name" value="SAM"/>
    <property type="match status" value="1"/>
</dbReference>
<dbReference type="GO" id="GO:0005737">
    <property type="term" value="C:cytoplasm"/>
    <property type="evidence" value="ECO:0007669"/>
    <property type="project" value="TreeGrafter"/>
</dbReference>
<evidence type="ECO:0000256" key="15">
    <source>
        <dbReference type="ARBA" id="ARBA00082439"/>
    </source>
</evidence>
<reference evidence="20" key="1">
    <citation type="thesis" date="2020" institute="ProQuest LLC" country="789 East Eisenhower Parkway, Ann Arbor, MI, USA">
        <title>Comparative Genomics and Chromosome Evolution.</title>
        <authorList>
            <person name="Mudd A.B."/>
        </authorList>
    </citation>
    <scope>NUCLEOTIDE SEQUENCE</scope>
    <source>
        <strain evidence="20">237g6f4</strain>
        <tissue evidence="20">Blood</tissue>
    </source>
</reference>
<feature type="compositionally biased region" description="Polar residues" evidence="17">
    <location>
        <begin position="1223"/>
        <end position="1233"/>
    </location>
</feature>
<evidence type="ECO:0000256" key="10">
    <source>
        <dbReference type="ARBA" id="ARBA00023212"/>
    </source>
</evidence>
<dbReference type="InterPro" id="IPR036034">
    <property type="entry name" value="PDZ_sf"/>
</dbReference>
<proteinExistence type="predicted"/>
<evidence type="ECO:0000256" key="6">
    <source>
        <dbReference type="ARBA" id="ARBA00022902"/>
    </source>
</evidence>
<keyword evidence="4" id="KW-0597">Phosphoprotein</keyword>
<evidence type="ECO:0000256" key="1">
    <source>
        <dbReference type="ARBA" id="ARBA00004245"/>
    </source>
</evidence>
<dbReference type="FunFam" id="1.10.150.50:FF:000008">
    <property type="entry name" value="Neurabin-1 isoform 1-like protein"/>
    <property type="match status" value="1"/>
</dbReference>
<dbReference type="CDD" id="cd06790">
    <property type="entry name" value="PDZ_neurabin-like"/>
    <property type="match status" value="1"/>
</dbReference>
<evidence type="ECO:0000313" key="20">
    <source>
        <dbReference type="EMBL" id="KAG8559627.1"/>
    </source>
</evidence>
<accession>A0AAV7AEH9</accession>
<protein>
    <recommendedName>
        <fullName evidence="12">Neurabin-1</fullName>
    </recommendedName>
    <alternativeName>
        <fullName evidence="14">Neurabin-I</fullName>
    </alternativeName>
    <alternativeName>
        <fullName evidence="13">Neural tissue-specific F-actin-binding protein I</fullName>
    </alternativeName>
    <alternativeName>
        <fullName evidence="15">Protein phosphatase 1 regulatory subunit 9A</fullName>
    </alternativeName>
</protein>
<dbReference type="Gene3D" id="2.30.42.10">
    <property type="match status" value="1"/>
</dbReference>
<evidence type="ECO:0000259" key="18">
    <source>
        <dbReference type="PROSITE" id="PS50105"/>
    </source>
</evidence>
<dbReference type="InterPro" id="IPR001478">
    <property type="entry name" value="PDZ"/>
</dbReference>
<keyword evidence="10" id="KW-0206">Cytoskeleton</keyword>
<evidence type="ECO:0000256" key="4">
    <source>
        <dbReference type="ARBA" id="ARBA00022553"/>
    </source>
</evidence>
<evidence type="ECO:0000259" key="19">
    <source>
        <dbReference type="PROSITE" id="PS50106"/>
    </source>
</evidence>
<dbReference type="GO" id="GO:0007015">
    <property type="term" value="P:actin filament organization"/>
    <property type="evidence" value="ECO:0007669"/>
    <property type="project" value="TreeGrafter"/>
</dbReference>
<evidence type="ECO:0000256" key="3">
    <source>
        <dbReference type="ARBA" id="ARBA00022490"/>
    </source>
</evidence>
<dbReference type="InterPro" id="IPR040645">
    <property type="entry name" value="Neurabin-1/2_PDZ"/>
</dbReference>
<feature type="region of interest" description="Disordered" evidence="17">
    <location>
        <begin position="932"/>
        <end position="1137"/>
    </location>
</feature>
<feature type="compositionally biased region" description="Basic and acidic residues" evidence="17">
    <location>
        <begin position="1301"/>
        <end position="1318"/>
    </location>
</feature>
<evidence type="ECO:0000313" key="21">
    <source>
        <dbReference type="Proteomes" id="UP000824782"/>
    </source>
</evidence>
<keyword evidence="2" id="KW-0217">Developmental protein</keyword>
<feature type="compositionally biased region" description="Low complexity" evidence="17">
    <location>
        <begin position="213"/>
        <end position="222"/>
    </location>
</feature>
<keyword evidence="6" id="KW-0524">Neurogenesis</keyword>
<feature type="region of interest" description="Disordered" evidence="17">
    <location>
        <begin position="309"/>
        <end position="338"/>
    </location>
</feature>
<dbReference type="PANTHER" id="PTHR16154:SF26">
    <property type="entry name" value="PROTEIN PHOSPHATASE 1 REGULATORY SUBUNIT 9 LIKE"/>
    <property type="match status" value="1"/>
</dbReference>
<dbReference type="GO" id="GO:0019722">
    <property type="term" value="P:calcium-mediated signaling"/>
    <property type="evidence" value="ECO:0007669"/>
    <property type="project" value="TreeGrafter"/>
</dbReference>
<feature type="region of interest" description="Disordered" evidence="17">
    <location>
        <begin position="453"/>
        <end position="479"/>
    </location>
</feature>
<keyword evidence="8 16" id="KW-0175">Coiled coil</keyword>
<feature type="compositionally biased region" description="Basic and acidic residues" evidence="17">
    <location>
        <begin position="1052"/>
        <end position="1075"/>
    </location>
</feature>
<organism evidence="20 21">
    <name type="scientific">Engystomops pustulosus</name>
    <name type="common">Tungara frog</name>
    <name type="synonym">Physalaemus pustulosus</name>
    <dbReference type="NCBI Taxonomy" id="76066"/>
    <lineage>
        <taxon>Eukaryota</taxon>
        <taxon>Metazoa</taxon>
        <taxon>Chordata</taxon>
        <taxon>Craniata</taxon>
        <taxon>Vertebrata</taxon>
        <taxon>Euteleostomi</taxon>
        <taxon>Amphibia</taxon>
        <taxon>Batrachia</taxon>
        <taxon>Anura</taxon>
        <taxon>Neobatrachia</taxon>
        <taxon>Hyloidea</taxon>
        <taxon>Leptodactylidae</taxon>
        <taxon>Leiuperinae</taxon>
        <taxon>Engystomops</taxon>
    </lineage>
</organism>
<evidence type="ECO:0000256" key="17">
    <source>
        <dbReference type="SAM" id="MobiDB-lite"/>
    </source>
</evidence>
<dbReference type="SUPFAM" id="SSF50156">
    <property type="entry name" value="PDZ domain-like"/>
    <property type="match status" value="1"/>
</dbReference>
<feature type="compositionally biased region" description="Basic and acidic residues" evidence="17">
    <location>
        <begin position="460"/>
        <end position="473"/>
    </location>
</feature>
<dbReference type="PROSITE" id="PS50105">
    <property type="entry name" value="SAM_DOMAIN"/>
    <property type="match status" value="1"/>
</dbReference>
<feature type="region of interest" description="Disordered" evidence="17">
    <location>
        <begin position="867"/>
        <end position="899"/>
    </location>
</feature>
<feature type="region of interest" description="Disordered" evidence="17">
    <location>
        <begin position="661"/>
        <end position="689"/>
    </location>
</feature>
<keyword evidence="7" id="KW-0770">Synapse</keyword>
<dbReference type="GO" id="GO:0031175">
    <property type="term" value="P:neuron projection development"/>
    <property type="evidence" value="ECO:0007669"/>
    <property type="project" value="TreeGrafter"/>
</dbReference>
<dbReference type="PROSITE" id="PS50106">
    <property type="entry name" value="PDZ"/>
    <property type="match status" value="1"/>
</dbReference>
<dbReference type="Pfam" id="PF07647">
    <property type="entry name" value="SAM_2"/>
    <property type="match status" value="1"/>
</dbReference>
<dbReference type="Proteomes" id="UP000824782">
    <property type="component" value="Unassembled WGS sequence"/>
</dbReference>
<evidence type="ECO:0000256" key="16">
    <source>
        <dbReference type="SAM" id="Coils"/>
    </source>
</evidence>
<evidence type="ECO:0000256" key="13">
    <source>
        <dbReference type="ARBA" id="ARBA00076637"/>
    </source>
</evidence>
<feature type="compositionally biased region" description="Acidic residues" evidence="17">
    <location>
        <begin position="413"/>
        <end position="432"/>
    </location>
</feature>
<comment type="subcellular location">
    <subcellularLocation>
        <location evidence="1">Cytoplasm</location>
        <location evidence="1">Cytoskeleton</location>
    </subcellularLocation>
    <subcellularLocation>
        <location evidence="11">Synapse</location>
    </subcellularLocation>
</comment>
<feature type="region of interest" description="Disordered" evidence="17">
    <location>
        <begin position="1213"/>
        <end position="1233"/>
    </location>
</feature>
<evidence type="ECO:0000256" key="9">
    <source>
        <dbReference type="ARBA" id="ARBA00023203"/>
    </source>
</evidence>
<dbReference type="GO" id="GO:0030425">
    <property type="term" value="C:dendrite"/>
    <property type="evidence" value="ECO:0007669"/>
    <property type="project" value="TreeGrafter"/>
</dbReference>
<dbReference type="FunFam" id="2.30.42.10:FF:000010">
    <property type="entry name" value="Neurabin-1 isoform 1"/>
    <property type="match status" value="1"/>
</dbReference>
<keyword evidence="3" id="KW-0963">Cytoplasm</keyword>
<feature type="compositionally biased region" description="Low complexity" evidence="17">
    <location>
        <begin position="1004"/>
        <end position="1018"/>
    </location>
</feature>
<evidence type="ECO:0000256" key="12">
    <source>
        <dbReference type="ARBA" id="ARBA00067399"/>
    </source>
</evidence>
<feature type="compositionally biased region" description="Basic and acidic residues" evidence="17">
    <location>
        <begin position="989"/>
        <end position="998"/>
    </location>
</feature>
<feature type="compositionally biased region" description="Polar residues" evidence="17">
    <location>
        <begin position="197"/>
        <end position="212"/>
    </location>
</feature>
<feature type="region of interest" description="Disordered" evidence="17">
    <location>
        <begin position="1301"/>
        <end position="1339"/>
    </location>
</feature>
<feature type="compositionally biased region" description="Basic and acidic residues" evidence="17">
    <location>
        <begin position="164"/>
        <end position="181"/>
    </location>
</feature>
<keyword evidence="21" id="KW-1185">Reference proteome</keyword>
<feature type="coiled-coil region" evidence="16">
    <location>
        <begin position="723"/>
        <end position="820"/>
    </location>
</feature>
<feature type="compositionally biased region" description="Polar residues" evidence="17">
    <location>
        <begin position="313"/>
        <end position="322"/>
    </location>
</feature>
<feature type="region of interest" description="Disordered" evidence="17">
    <location>
        <begin position="391"/>
        <end position="440"/>
    </location>
</feature>
<keyword evidence="9" id="KW-0009">Actin-binding</keyword>
<evidence type="ECO:0000256" key="5">
    <source>
        <dbReference type="ARBA" id="ARBA00022782"/>
    </source>
</evidence>
<evidence type="ECO:0000256" key="11">
    <source>
        <dbReference type="ARBA" id="ARBA00034103"/>
    </source>
</evidence>
<feature type="compositionally biased region" description="Polar residues" evidence="17">
    <location>
        <begin position="1125"/>
        <end position="1135"/>
    </location>
</feature>
<keyword evidence="5" id="KW-0221">Differentiation</keyword>
<dbReference type="GO" id="GO:0015629">
    <property type="term" value="C:actin cytoskeleton"/>
    <property type="evidence" value="ECO:0007669"/>
    <property type="project" value="TreeGrafter"/>
</dbReference>
<feature type="region of interest" description="Disordered" evidence="17">
    <location>
        <begin position="235"/>
        <end position="254"/>
    </location>
</feature>
<dbReference type="Pfam" id="PF00595">
    <property type="entry name" value="PDZ"/>
    <property type="match status" value="1"/>
</dbReference>
<name>A0AAV7AEH9_ENGPU</name>
<sequence>MMKTEGKGERNLRSASPHRNAYKSDFHAIKCTFDGVKPEISPKPTSLKLNANGAQGELHRGRASYGNRVHKIKNMFMQMSSSPPDPVENKIIKPEIPSPPTNTSVSVQKNNALNLSPEVPSSEKVVKTAEEVDLDKVALAEKFSETRKIFERNLNRQTTFDRSSPTKEDKVIRPDRRHGSVDMESASSDLSPNSASTKSPTSSENNQFSGQRSTSSASSSTSLNAGPISRRLESFLADSDGEEPKDLTRTNEILIESGSTKSTVTINHSDALTDTGLNNNEGTKNTTAQGEKVEDLSLGDGTAKSALIPDDSVSLQNNNSLPGTKENESEAPVSDKAQTEMVRAELVVLQNESSESEEDANLKDDVFEEIKPLGPKPCLNDSLQIAEKKIREEHKSSLENESSAEVIQKPTEEAQEEADSDDEDGSEFEEQTDNNKNLIRYSTEAFGIENAAFDDDRDTEGEHPPGENEKFPVNEDADYDISSDYEEVPGLSEEEDLMPARKVKFSTAPIKVFPTFSNEDYDRRNEEVDPVAASAEYELEKRVEKMDVFPVEIEKGDSGLGISIIGMGVGADQGLEKLGIFVKTITEGGAAQRDGRIQVNDQIVEVDGTSLVGVTQLFAATVLKNTKGTVRFLIGREKPGTQSEVARLISETLEQERCQQQMYDQQYSEGSTGQEEDFDEDEDDEDHLESHLHGNSVEVFELPESDDLTFPSDMDASQLALKFKELQLKYAVTTAEVNQLKDRIKAAENEKLDWETNRIKYQQSVEENKEKIKKLETYWLEAQALCKTVNEHLKETQEQYDTLEKKYTKAKKLLKDFQLKEIEFEKKELEHKELLKEKDRQHTEQITLLHTRITELENKLGVYEQKLQVKPSKHESEESSQHIATAPAESAGEAVSETSTLLESSISDFDACVGEIQRLDTSAHRAKAQLALQVKRQRPSRNKLKEQTVVKEQKLYPEEEETEESLQSGTVSPCEKTDDSEDQLCSQDEDQRIEKSRAAESLGSLLESNPSISTSSSPAHRTNTETILTSSQSPTGEGLAQSSSGGYIRNTKLRESKGKGKVAKDDKRNDDKTTESSENTAKHKRRFPDFGGLRKSGGKGKKQDRENQRGSLDSRGSRELLDEAGNQSLSDSDSPVPTCMPFSWFGESHKESAYSGSLTFPTIDPLDEQERAKLKSRVYIDDSHSYSHCSDLSGLVAEPSLSGRSHTFTFSSNEALDEDVNPSGKQNQWHSRPVSDWSTQQVCHWLMGMNMEQYIEEFTSKNVDGQQLMLLDSDRLKALGVSSQADRATIKKKIKEIKKAQEKLEKQKEKCSKKEAQRRSGGGSTSSGGKVVATVESSC</sequence>
<feature type="domain" description="SAM" evidence="18">
    <location>
        <begin position="1237"/>
        <end position="1300"/>
    </location>
</feature>
<feature type="compositionally biased region" description="Basic and acidic residues" evidence="17">
    <location>
        <begin position="943"/>
        <end position="957"/>
    </location>
</feature>
<evidence type="ECO:0000256" key="7">
    <source>
        <dbReference type="ARBA" id="ARBA00023018"/>
    </source>
</evidence>
<evidence type="ECO:0000256" key="2">
    <source>
        <dbReference type="ARBA" id="ARBA00022473"/>
    </source>
</evidence>
<dbReference type="InterPro" id="IPR013761">
    <property type="entry name" value="SAM/pointed_sf"/>
</dbReference>
<evidence type="ECO:0000256" key="8">
    <source>
        <dbReference type="ARBA" id="ARBA00023054"/>
    </source>
</evidence>
<dbReference type="CDD" id="cd09512">
    <property type="entry name" value="SAM_Neurabin-like"/>
    <property type="match status" value="1"/>
</dbReference>
<feature type="domain" description="PDZ" evidence="19">
    <location>
        <begin position="550"/>
        <end position="638"/>
    </location>
</feature>
<dbReference type="InterPro" id="IPR043446">
    <property type="entry name" value="Neurabin-like"/>
</dbReference>
<comment type="caution">
    <text evidence="20">The sequence shown here is derived from an EMBL/GenBank/DDBJ whole genome shotgun (WGS) entry which is preliminary data.</text>
</comment>
<dbReference type="Gene3D" id="1.10.150.50">
    <property type="entry name" value="Transcription Factor, Ets-1"/>
    <property type="match status" value="1"/>
</dbReference>
<gene>
    <name evidence="20" type="ORF">GDO81_017395</name>
</gene>
<dbReference type="EMBL" id="WNYA01000008">
    <property type="protein sequence ID" value="KAG8559627.1"/>
    <property type="molecule type" value="Genomic_DNA"/>
</dbReference>
<dbReference type="Pfam" id="PF17817">
    <property type="entry name" value="PDZ_5"/>
    <property type="match status" value="1"/>
</dbReference>
<feature type="region of interest" description="Disordered" evidence="17">
    <location>
        <begin position="159"/>
        <end position="226"/>
    </location>
</feature>
<dbReference type="InterPro" id="IPR001660">
    <property type="entry name" value="SAM"/>
</dbReference>
<feature type="compositionally biased region" description="Polar residues" evidence="17">
    <location>
        <begin position="661"/>
        <end position="673"/>
    </location>
</feature>